<dbReference type="InterPro" id="IPR011051">
    <property type="entry name" value="RmlC_Cupin_sf"/>
</dbReference>
<dbReference type="Proteomes" id="UP000642673">
    <property type="component" value="Unassembled WGS sequence"/>
</dbReference>
<accession>A0ABQ3EZX7</accession>
<evidence type="ECO:0000313" key="3">
    <source>
        <dbReference type="EMBL" id="GHB78106.1"/>
    </source>
</evidence>
<name>A0ABQ3EZX7_9ACTN</name>
<dbReference type="Pfam" id="PF01381">
    <property type="entry name" value="HTH_3"/>
    <property type="match status" value="1"/>
</dbReference>
<comment type="caution">
    <text evidence="3">The sequence shown here is derived from an EMBL/GenBank/DDBJ whole genome shotgun (WGS) entry which is preliminary data.</text>
</comment>
<dbReference type="InterPro" id="IPR001387">
    <property type="entry name" value="Cro/C1-type_HTH"/>
</dbReference>
<dbReference type="InterPro" id="IPR014710">
    <property type="entry name" value="RmlC-like_jellyroll"/>
</dbReference>
<reference evidence="4" key="1">
    <citation type="journal article" date="2019" name="Int. J. Syst. Evol. Microbiol.">
        <title>The Global Catalogue of Microorganisms (GCM) 10K type strain sequencing project: providing services to taxonomists for standard genome sequencing and annotation.</title>
        <authorList>
            <consortium name="The Broad Institute Genomics Platform"/>
            <consortium name="The Broad Institute Genome Sequencing Center for Infectious Disease"/>
            <person name="Wu L."/>
            <person name="Ma J."/>
        </authorList>
    </citation>
    <scope>NUCLEOTIDE SEQUENCE [LARGE SCALE GENOMIC DNA]</scope>
    <source>
        <strain evidence="4">JCM 4738</strain>
    </source>
</reference>
<keyword evidence="1" id="KW-0238">DNA-binding</keyword>
<feature type="domain" description="HTH cro/C1-type" evidence="2">
    <location>
        <begin position="36"/>
        <end position="90"/>
    </location>
</feature>
<evidence type="ECO:0000313" key="4">
    <source>
        <dbReference type="Proteomes" id="UP000642673"/>
    </source>
</evidence>
<dbReference type="PROSITE" id="PS50943">
    <property type="entry name" value="HTH_CROC1"/>
    <property type="match status" value="1"/>
</dbReference>
<dbReference type="PANTHER" id="PTHR46797:SF1">
    <property type="entry name" value="METHYLPHOSPHONATE SYNTHASE"/>
    <property type="match status" value="1"/>
</dbReference>
<dbReference type="CDD" id="cd00093">
    <property type="entry name" value="HTH_XRE"/>
    <property type="match status" value="1"/>
</dbReference>
<dbReference type="EMBL" id="BMVP01000015">
    <property type="protein sequence ID" value="GHB78106.1"/>
    <property type="molecule type" value="Genomic_DNA"/>
</dbReference>
<dbReference type="CDD" id="cd02209">
    <property type="entry name" value="cupin_XRE_C"/>
    <property type="match status" value="1"/>
</dbReference>
<dbReference type="Gene3D" id="2.60.120.10">
    <property type="entry name" value="Jelly Rolls"/>
    <property type="match status" value="1"/>
</dbReference>
<dbReference type="InterPro" id="IPR010982">
    <property type="entry name" value="Lambda_DNA-bd_dom_sf"/>
</dbReference>
<dbReference type="Gene3D" id="1.10.260.40">
    <property type="entry name" value="lambda repressor-like DNA-binding domains"/>
    <property type="match status" value="1"/>
</dbReference>
<dbReference type="InterPro" id="IPR050807">
    <property type="entry name" value="TransReg_Diox_bact_type"/>
</dbReference>
<dbReference type="PANTHER" id="PTHR46797">
    <property type="entry name" value="HTH-TYPE TRANSCRIPTIONAL REGULATOR"/>
    <property type="match status" value="1"/>
</dbReference>
<keyword evidence="4" id="KW-1185">Reference proteome</keyword>
<sequence>MLDRAIQNIGLYVLDAEAGGMVSDLEQLTQALGRNLRRWRGERGFTLEALAARSGVSRGMIIQIEQARTNPSVGTTVKLADALGVSITTLLDRDRGPRVHLVEPGQGVRMWSTAEGSGATMLLGDDRRGPLEVWAYRLEPGQGTASDPHPAGTLEMLHVTAGRLTLTVDGDPYEVPQGGAVSFEANVPHEYRNDGAEPMEMTMAVSIPPVSGHEPALSH</sequence>
<gene>
    <name evidence="3" type="ORF">GCM10010347_55680</name>
</gene>
<dbReference type="SUPFAM" id="SSF47413">
    <property type="entry name" value="lambda repressor-like DNA-binding domains"/>
    <property type="match status" value="1"/>
</dbReference>
<dbReference type="SMART" id="SM00530">
    <property type="entry name" value="HTH_XRE"/>
    <property type="match status" value="1"/>
</dbReference>
<dbReference type="SUPFAM" id="SSF51182">
    <property type="entry name" value="RmlC-like cupins"/>
    <property type="match status" value="1"/>
</dbReference>
<proteinExistence type="predicted"/>
<evidence type="ECO:0000256" key="1">
    <source>
        <dbReference type="ARBA" id="ARBA00023125"/>
    </source>
</evidence>
<evidence type="ECO:0000259" key="2">
    <source>
        <dbReference type="PROSITE" id="PS50943"/>
    </source>
</evidence>
<dbReference type="Pfam" id="PF07883">
    <property type="entry name" value="Cupin_2"/>
    <property type="match status" value="1"/>
</dbReference>
<dbReference type="InterPro" id="IPR013096">
    <property type="entry name" value="Cupin_2"/>
</dbReference>
<organism evidence="3 4">
    <name type="scientific">Streptomyces cirratus</name>
    <dbReference type="NCBI Taxonomy" id="68187"/>
    <lineage>
        <taxon>Bacteria</taxon>
        <taxon>Bacillati</taxon>
        <taxon>Actinomycetota</taxon>
        <taxon>Actinomycetes</taxon>
        <taxon>Kitasatosporales</taxon>
        <taxon>Streptomycetaceae</taxon>
        <taxon>Streptomyces</taxon>
    </lineage>
</organism>
<protein>
    <submittedName>
        <fullName evidence="3">Transcriptional regulator</fullName>
    </submittedName>
</protein>